<dbReference type="RefSeq" id="WP_126460059.1">
    <property type="nucleotide sequence ID" value="NZ_AP018721.1"/>
</dbReference>
<dbReference type="OrthoDB" id="9806751at2"/>
<evidence type="ECO:0000313" key="2">
    <source>
        <dbReference type="EMBL" id="TCS69000.1"/>
    </source>
</evidence>
<sequence length="120" mass="13543">MKLLANENIPLATIRRLRTQGHDVASIVEMAAGSTDEQVLRQAHDEDRVLFTFDRDYGELIYVRGLPCPSGLIYLRFIPSTPEEPAERLARLFAEMSDGLIGGFVVVDRDGYRRRPLPKA</sequence>
<reference evidence="2 3" key="1">
    <citation type="submission" date="2019-03" db="EMBL/GenBank/DDBJ databases">
        <title>Genomic Encyclopedia of Type Strains, Phase IV (KMG-IV): sequencing the most valuable type-strain genomes for metagenomic binning, comparative biology and taxonomic classification.</title>
        <authorList>
            <person name="Goeker M."/>
        </authorList>
    </citation>
    <scope>NUCLEOTIDE SEQUENCE [LARGE SCALE GENOMIC DNA]</scope>
    <source>
        <strain evidence="2 3">DSM 103923</strain>
    </source>
</reference>
<dbReference type="Proteomes" id="UP000295135">
    <property type="component" value="Unassembled WGS sequence"/>
</dbReference>
<organism evidence="2 3">
    <name type="scientific">Sulfuritortus calidifontis</name>
    <dbReference type="NCBI Taxonomy" id="1914471"/>
    <lineage>
        <taxon>Bacteria</taxon>
        <taxon>Pseudomonadati</taxon>
        <taxon>Pseudomonadota</taxon>
        <taxon>Betaproteobacteria</taxon>
        <taxon>Nitrosomonadales</taxon>
        <taxon>Thiobacillaceae</taxon>
        <taxon>Sulfuritortus</taxon>
    </lineage>
</organism>
<accession>A0A4R3JSF4</accession>
<comment type="caution">
    <text evidence="2">The sequence shown here is derived from an EMBL/GenBank/DDBJ whole genome shotgun (WGS) entry which is preliminary data.</text>
</comment>
<dbReference type="AlphaFoldDB" id="A0A4R3JSF4"/>
<gene>
    <name evidence="2" type="ORF">EDC61_12215</name>
</gene>
<proteinExistence type="predicted"/>
<dbReference type="EMBL" id="SLZY01000022">
    <property type="protein sequence ID" value="TCS69000.1"/>
    <property type="molecule type" value="Genomic_DNA"/>
</dbReference>
<name>A0A4R3JSF4_9PROT</name>
<dbReference type="Pfam" id="PF18480">
    <property type="entry name" value="DUF5615"/>
    <property type="match status" value="1"/>
</dbReference>
<feature type="domain" description="DUF5615" evidence="1">
    <location>
        <begin position="1"/>
        <end position="109"/>
    </location>
</feature>
<keyword evidence="3" id="KW-1185">Reference proteome</keyword>
<evidence type="ECO:0000313" key="3">
    <source>
        <dbReference type="Proteomes" id="UP000295135"/>
    </source>
</evidence>
<evidence type="ECO:0000259" key="1">
    <source>
        <dbReference type="Pfam" id="PF18480"/>
    </source>
</evidence>
<protein>
    <submittedName>
        <fullName evidence="2">Putative nuclease of predicted toxin-antitoxin system</fullName>
    </submittedName>
</protein>
<dbReference type="InterPro" id="IPR041049">
    <property type="entry name" value="DUF5615"/>
</dbReference>